<dbReference type="SUPFAM" id="SSF53850">
    <property type="entry name" value="Periplasmic binding protein-like II"/>
    <property type="match status" value="1"/>
</dbReference>
<keyword evidence="7" id="KW-1185">Reference proteome</keyword>
<dbReference type="PANTHER" id="PTHR30346:SF0">
    <property type="entry name" value="HCA OPERON TRANSCRIPTIONAL ACTIVATOR HCAR"/>
    <property type="match status" value="1"/>
</dbReference>
<dbReference type="InterPro" id="IPR036390">
    <property type="entry name" value="WH_DNA-bd_sf"/>
</dbReference>
<evidence type="ECO:0000256" key="2">
    <source>
        <dbReference type="ARBA" id="ARBA00023015"/>
    </source>
</evidence>
<dbReference type="Gene3D" id="1.10.10.10">
    <property type="entry name" value="Winged helix-like DNA-binding domain superfamily/Winged helix DNA-binding domain"/>
    <property type="match status" value="1"/>
</dbReference>
<evidence type="ECO:0000256" key="3">
    <source>
        <dbReference type="ARBA" id="ARBA00023125"/>
    </source>
</evidence>
<dbReference type="PANTHER" id="PTHR30346">
    <property type="entry name" value="TRANSCRIPTIONAL DUAL REGULATOR HCAR-RELATED"/>
    <property type="match status" value="1"/>
</dbReference>
<reference evidence="6" key="1">
    <citation type="journal article" date="2014" name="Int. J. Syst. Evol. Microbiol.">
        <title>Complete genome of a new Firmicutes species belonging to the dominant human colonic microbiota ('Ruminococcus bicirculans') reveals two chromosomes and a selective capacity to utilize plant glucans.</title>
        <authorList>
            <consortium name="NISC Comparative Sequencing Program"/>
            <person name="Wegmann U."/>
            <person name="Louis P."/>
            <person name="Goesmann A."/>
            <person name="Henrissat B."/>
            <person name="Duncan S.H."/>
            <person name="Flint H.J."/>
        </authorList>
    </citation>
    <scope>NUCLEOTIDE SEQUENCE</scope>
    <source>
        <strain evidence="6">NBRC 109915</strain>
    </source>
</reference>
<evidence type="ECO:0000256" key="4">
    <source>
        <dbReference type="ARBA" id="ARBA00023163"/>
    </source>
</evidence>
<sequence length="313" mass="34980">MLYPIDMNLRHLKYFVATAESGQVSRAANALSISQSSVTGAIKELEAILDAELFVRSSQGMELTDAGREFLAASREILDKVDDAKRLTKRRSEVSGTITLAATYTVLGYFLPFHIDRLARLHPGLNIQISELNRESIEDGLLANRFDLAVLLTSNLSNPELESETLLKSSRRLWVPAGHRFLERGRASFKEIADEDYIMLTVDEAAHTAMKYWSKTNYRPNTKLRTSSVEACRSMVANGQGVAILSDMVYRPWSLEGKRLETVSTDVEIPTMDVGIAWRSGVEFTPAMNLLVDYFKASFVSPQMAQFSGRKLS</sequence>
<comment type="similarity">
    <text evidence="1">Belongs to the LysR transcriptional regulatory family.</text>
</comment>
<dbReference type="InterPro" id="IPR005119">
    <property type="entry name" value="LysR_subst-bd"/>
</dbReference>
<dbReference type="Proteomes" id="UP001161388">
    <property type="component" value="Unassembled WGS sequence"/>
</dbReference>
<dbReference type="Pfam" id="PF00126">
    <property type="entry name" value="HTH_1"/>
    <property type="match status" value="1"/>
</dbReference>
<proteinExistence type="inferred from homology"/>
<comment type="caution">
    <text evidence="6">The sequence shown here is derived from an EMBL/GenBank/DDBJ whole genome shotgun (WGS) entry which is preliminary data.</text>
</comment>
<protein>
    <submittedName>
        <fullName evidence="6">LysR family transcriptional regulator</fullName>
    </submittedName>
</protein>
<gene>
    <name evidence="6" type="ORF">GCM10007927_40760</name>
</gene>
<dbReference type="Pfam" id="PF03466">
    <property type="entry name" value="LysR_substrate"/>
    <property type="match status" value="1"/>
</dbReference>
<dbReference type="InterPro" id="IPR036388">
    <property type="entry name" value="WH-like_DNA-bd_sf"/>
</dbReference>
<dbReference type="PRINTS" id="PR00039">
    <property type="entry name" value="HTHLYSR"/>
</dbReference>
<dbReference type="PROSITE" id="PS50931">
    <property type="entry name" value="HTH_LYSR"/>
    <property type="match status" value="1"/>
</dbReference>
<reference evidence="6" key="2">
    <citation type="submission" date="2023-01" db="EMBL/GenBank/DDBJ databases">
        <title>Draft genome sequence of Sulfitobacter pacificus strain NBRC 109915.</title>
        <authorList>
            <person name="Sun Q."/>
            <person name="Mori K."/>
        </authorList>
    </citation>
    <scope>NUCLEOTIDE SEQUENCE</scope>
    <source>
        <strain evidence="6">NBRC 109915</strain>
    </source>
</reference>
<feature type="domain" description="HTH lysR-type" evidence="5">
    <location>
        <begin position="7"/>
        <end position="64"/>
    </location>
</feature>
<name>A0ABQ5VQU1_9RHOB</name>
<keyword evidence="2" id="KW-0805">Transcription regulation</keyword>
<dbReference type="RefSeq" id="WP_284376609.1">
    <property type="nucleotide sequence ID" value="NZ_BSNL01000020.1"/>
</dbReference>
<evidence type="ECO:0000259" key="5">
    <source>
        <dbReference type="PROSITE" id="PS50931"/>
    </source>
</evidence>
<keyword evidence="4" id="KW-0804">Transcription</keyword>
<keyword evidence="3" id="KW-0238">DNA-binding</keyword>
<organism evidence="6 7">
    <name type="scientific">Sulfitobacter pacificus</name>
    <dbReference type="NCBI Taxonomy" id="1499314"/>
    <lineage>
        <taxon>Bacteria</taxon>
        <taxon>Pseudomonadati</taxon>
        <taxon>Pseudomonadota</taxon>
        <taxon>Alphaproteobacteria</taxon>
        <taxon>Rhodobacterales</taxon>
        <taxon>Roseobacteraceae</taxon>
        <taxon>Sulfitobacter</taxon>
    </lineage>
</organism>
<dbReference type="SUPFAM" id="SSF46785">
    <property type="entry name" value="Winged helix' DNA-binding domain"/>
    <property type="match status" value="1"/>
</dbReference>
<accession>A0ABQ5VQU1</accession>
<dbReference type="Gene3D" id="3.40.190.10">
    <property type="entry name" value="Periplasmic binding protein-like II"/>
    <property type="match status" value="2"/>
</dbReference>
<evidence type="ECO:0000313" key="6">
    <source>
        <dbReference type="EMBL" id="GLQ29272.1"/>
    </source>
</evidence>
<dbReference type="InterPro" id="IPR000847">
    <property type="entry name" value="LysR_HTH_N"/>
</dbReference>
<evidence type="ECO:0000256" key="1">
    <source>
        <dbReference type="ARBA" id="ARBA00009437"/>
    </source>
</evidence>
<evidence type="ECO:0000313" key="7">
    <source>
        <dbReference type="Proteomes" id="UP001161388"/>
    </source>
</evidence>
<dbReference type="EMBL" id="BSNL01000020">
    <property type="protein sequence ID" value="GLQ29272.1"/>
    <property type="molecule type" value="Genomic_DNA"/>
</dbReference>